<dbReference type="EMBL" id="CM017688">
    <property type="protein sequence ID" value="TYH31011.1"/>
    <property type="molecule type" value="Genomic_DNA"/>
</dbReference>
<accession>A0A5D2HL84</accession>
<keyword evidence="1" id="KW-1133">Transmembrane helix</keyword>
<evidence type="ECO:0000313" key="3">
    <source>
        <dbReference type="Proteomes" id="UP000323506"/>
    </source>
</evidence>
<keyword evidence="3" id="KW-1185">Reference proteome</keyword>
<reference evidence="2 3" key="1">
    <citation type="submission" date="2019-06" db="EMBL/GenBank/DDBJ databases">
        <title>WGS assembly of Gossypium darwinii.</title>
        <authorList>
            <person name="Chen Z.J."/>
            <person name="Sreedasyam A."/>
            <person name="Ando A."/>
            <person name="Song Q."/>
            <person name="De L."/>
            <person name="Hulse-Kemp A."/>
            <person name="Ding M."/>
            <person name="Ye W."/>
            <person name="Kirkbride R."/>
            <person name="Jenkins J."/>
            <person name="Plott C."/>
            <person name="Lovell J."/>
            <person name="Lin Y.-M."/>
            <person name="Vaughn R."/>
            <person name="Liu B."/>
            <person name="Li W."/>
            <person name="Simpson S."/>
            <person name="Scheffler B."/>
            <person name="Saski C."/>
            <person name="Grover C."/>
            <person name="Hu G."/>
            <person name="Conover J."/>
            <person name="Carlson J."/>
            <person name="Shu S."/>
            <person name="Boston L."/>
            <person name="Williams M."/>
            <person name="Peterson D."/>
            <person name="Mcgee K."/>
            <person name="Jones D."/>
            <person name="Wendel J."/>
            <person name="Stelly D."/>
            <person name="Grimwood J."/>
            <person name="Schmutz J."/>
        </authorList>
    </citation>
    <scope>NUCLEOTIDE SEQUENCE [LARGE SCALE GENOMIC DNA]</scope>
    <source>
        <strain evidence="2">1808015.09</strain>
    </source>
</reference>
<keyword evidence="1" id="KW-0812">Transmembrane</keyword>
<evidence type="ECO:0000256" key="1">
    <source>
        <dbReference type="SAM" id="Phobius"/>
    </source>
</evidence>
<proteinExistence type="predicted"/>
<organism evidence="2 3">
    <name type="scientific">Gossypium darwinii</name>
    <name type="common">Darwin's cotton</name>
    <name type="synonym">Gossypium barbadense var. darwinii</name>
    <dbReference type="NCBI Taxonomy" id="34276"/>
    <lineage>
        <taxon>Eukaryota</taxon>
        <taxon>Viridiplantae</taxon>
        <taxon>Streptophyta</taxon>
        <taxon>Embryophyta</taxon>
        <taxon>Tracheophyta</taxon>
        <taxon>Spermatophyta</taxon>
        <taxon>Magnoliopsida</taxon>
        <taxon>eudicotyledons</taxon>
        <taxon>Gunneridae</taxon>
        <taxon>Pentapetalae</taxon>
        <taxon>rosids</taxon>
        <taxon>malvids</taxon>
        <taxon>Malvales</taxon>
        <taxon>Malvaceae</taxon>
        <taxon>Malvoideae</taxon>
        <taxon>Gossypium</taxon>
    </lineage>
</organism>
<keyword evidence="1" id="KW-0472">Membrane</keyword>
<feature type="transmembrane region" description="Helical" evidence="1">
    <location>
        <begin position="6"/>
        <end position="39"/>
    </location>
</feature>
<dbReference type="Proteomes" id="UP000323506">
    <property type="component" value="Chromosome A01"/>
</dbReference>
<gene>
    <name evidence="2" type="ORF">ES288_A01G140400v1</name>
</gene>
<protein>
    <submittedName>
        <fullName evidence="2">Uncharacterized protein</fullName>
    </submittedName>
</protein>
<name>A0A5D2HL84_GOSDA</name>
<dbReference type="AlphaFoldDB" id="A0A5D2HL84"/>
<sequence length="47" mass="5814">MFLLHFFFSLVLFYFPSIFSLDLFYFPSIFFSLFFFIFLPFSSRSSR</sequence>
<evidence type="ECO:0000313" key="2">
    <source>
        <dbReference type="EMBL" id="TYH31011.1"/>
    </source>
</evidence>